<accession>A0ABN9Y4Y5</accession>
<dbReference type="EMBL" id="CAUYUJ010021645">
    <property type="protein sequence ID" value="CAK0906124.1"/>
    <property type="molecule type" value="Genomic_DNA"/>
</dbReference>
<feature type="non-terminal residue" evidence="2">
    <location>
        <position position="138"/>
    </location>
</feature>
<feature type="compositionally biased region" description="Basic and acidic residues" evidence="1">
    <location>
        <begin position="127"/>
        <end position="138"/>
    </location>
</feature>
<protein>
    <submittedName>
        <fullName evidence="2">Uncharacterized protein</fullName>
    </submittedName>
</protein>
<proteinExistence type="predicted"/>
<organism evidence="2 3">
    <name type="scientific">Prorocentrum cordatum</name>
    <dbReference type="NCBI Taxonomy" id="2364126"/>
    <lineage>
        <taxon>Eukaryota</taxon>
        <taxon>Sar</taxon>
        <taxon>Alveolata</taxon>
        <taxon>Dinophyceae</taxon>
        <taxon>Prorocentrales</taxon>
        <taxon>Prorocentraceae</taxon>
        <taxon>Prorocentrum</taxon>
    </lineage>
</organism>
<evidence type="ECO:0000256" key="1">
    <source>
        <dbReference type="SAM" id="MobiDB-lite"/>
    </source>
</evidence>
<sequence>GSDRAGPAAAAGAQGRRRGVVLLRHLPDKRPGERGAAPDRRGEGPTGGLLARAPRARGGARRAAARGRRGAPGRAAGELRGLLRAGAVEEFALRGGWADRLVRSAAAPADALAGAPPLYPCRRRRRLSSDGRRARLAE</sequence>
<gene>
    <name evidence="2" type="ORF">PCOR1329_LOCUS81565</name>
</gene>
<feature type="region of interest" description="Disordered" evidence="1">
    <location>
        <begin position="112"/>
        <end position="138"/>
    </location>
</feature>
<dbReference type="Proteomes" id="UP001189429">
    <property type="component" value="Unassembled WGS sequence"/>
</dbReference>
<feature type="non-terminal residue" evidence="2">
    <location>
        <position position="1"/>
    </location>
</feature>
<evidence type="ECO:0000313" key="3">
    <source>
        <dbReference type="Proteomes" id="UP001189429"/>
    </source>
</evidence>
<feature type="region of interest" description="Disordered" evidence="1">
    <location>
        <begin position="1"/>
        <end position="74"/>
    </location>
</feature>
<feature type="compositionally biased region" description="Basic and acidic residues" evidence="1">
    <location>
        <begin position="25"/>
        <end position="43"/>
    </location>
</feature>
<evidence type="ECO:0000313" key="2">
    <source>
        <dbReference type="EMBL" id="CAK0906124.1"/>
    </source>
</evidence>
<feature type="compositionally biased region" description="Basic residues" evidence="1">
    <location>
        <begin position="54"/>
        <end position="71"/>
    </location>
</feature>
<comment type="caution">
    <text evidence="2">The sequence shown here is derived from an EMBL/GenBank/DDBJ whole genome shotgun (WGS) entry which is preliminary data.</text>
</comment>
<keyword evidence="3" id="KW-1185">Reference proteome</keyword>
<feature type="compositionally biased region" description="Low complexity" evidence="1">
    <location>
        <begin position="1"/>
        <end position="14"/>
    </location>
</feature>
<reference evidence="2" key="1">
    <citation type="submission" date="2023-10" db="EMBL/GenBank/DDBJ databases">
        <authorList>
            <person name="Chen Y."/>
            <person name="Shah S."/>
            <person name="Dougan E. K."/>
            <person name="Thang M."/>
            <person name="Chan C."/>
        </authorList>
    </citation>
    <scope>NUCLEOTIDE SEQUENCE [LARGE SCALE GENOMIC DNA]</scope>
</reference>
<name>A0ABN9Y4Y5_9DINO</name>